<dbReference type="GO" id="GO:0006304">
    <property type="term" value="P:DNA modification"/>
    <property type="evidence" value="ECO:0007669"/>
    <property type="project" value="InterPro"/>
</dbReference>
<dbReference type="GO" id="GO:0003677">
    <property type="term" value="F:DNA binding"/>
    <property type="evidence" value="ECO:0007669"/>
    <property type="project" value="InterPro"/>
</dbReference>
<sequence length="70" mass="7875">THSDTAKEILGLLLEKYIERGVIQFNDLSGLIKSPPFDRFGLPGEIANRHFGSIESMRQSIGQLQEALYQ</sequence>
<evidence type="ECO:0000313" key="3">
    <source>
        <dbReference type="Proteomes" id="UP000249396"/>
    </source>
</evidence>
<dbReference type="AlphaFoldDB" id="A0A2W4RB48"/>
<organism evidence="2 3">
    <name type="scientific">Candidatus Methylumidiphilus alinenensis</name>
    <dbReference type="NCBI Taxonomy" id="2202197"/>
    <lineage>
        <taxon>Bacteria</taxon>
        <taxon>Pseudomonadati</taxon>
        <taxon>Pseudomonadota</taxon>
        <taxon>Gammaproteobacteria</taxon>
        <taxon>Methylococcales</taxon>
        <taxon>Candidatus Methylumidiphilus</taxon>
    </lineage>
</organism>
<dbReference type="Proteomes" id="UP000249396">
    <property type="component" value="Unassembled WGS sequence"/>
</dbReference>
<evidence type="ECO:0000259" key="1">
    <source>
        <dbReference type="Pfam" id="PF08463"/>
    </source>
</evidence>
<accession>A0A2W4RB48</accession>
<protein>
    <recommendedName>
        <fullName evidence="1">EcoEI R protein C-terminal domain-containing protein</fullName>
    </recommendedName>
</protein>
<evidence type="ECO:0000313" key="2">
    <source>
        <dbReference type="EMBL" id="PZN81291.1"/>
    </source>
</evidence>
<gene>
    <name evidence="2" type="ORF">DM484_08715</name>
</gene>
<dbReference type="Pfam" id="PF08463">
    <property type="entry name" value="EcoEI_R_C"/>
    <property type="match status" value="1"/>
</dbReference>
<comment type="caution">
    <text evidence="2">The sequence shown here is derived from an EMBL/GenBank/DDBJ whole genome shotgun (WGS) entry which is preliminary data.</text>
</comment>
<dbReference type="InterPro" id="IPR013670">
    <property type="entry name" value="EcoEI_R_C_dom"/>
</dbReference>
<dbReference type="GO" id="GO:0003824">
    <property type="term" value="F:catalytic activity"/>
    <property type="evidence" value="ECO:0007669"/>
    <property type="project" value="InterPro"/>
</dbReference>
<dbReference type="EMBL" id="QJPH01000271">
    <property type="protein sequence ID" value="PZN81291.1"/>
    <property type="molecule type" value="Genomic_DNA"/>
</dbReference>
<reference evidence="2 3" key="1">
    <citation type="journal article" date="2018" name="Aquat. Microb. Ecol.">
        <title>Gammaproteobacterial methanotrophs dominate.</title>
        <authorList>
            <person name="Rissanen A.J."/>
            <person name="Saarenheimo J."/>
            <person name="Tiirola M."/>
            <person name="Peura S."/>
            <person name="Aalto S.L."/>
            <person name="Karvinen A."/>
            <person name="Nykanen H."/>
        </authorList>
    </citation>
    <scope>NUCLEOTIDE SEQUENCE [LARGE SCALE GENOMIC DNA]</scope>
    <source>
        <strain evidence="2">AMbin10</strain>
    </source>
</reference>
<name>A0A2W4RB48_9GAMM</name>
<proteinExistence type="predicted"/>
<feature type="domain" description="EcoEI R protein C-terminal" evidence="1">
    <location>
        <begin position="3"/>
        <end position="69"/>
    </location>
</feature>
<feature type="non-terminal residue" evidence="2">
    <location>
        <position position="1"/>
    </location>
</feature>